<evidence type="ECO:0000313" key="2">
    <source>
        <dbReference type="Proteomes" id="UP001295684"/>
    </source>
</evidence>
<sequence length="50" mass="5691">MPNAFHSTSLHPLAHQVDFQSMNQSLGANRFDLMKTCQTSEHTCLSIRRC</sequence>
<reference evidence="1" key="1">
    <citation type="submission" date="2023-07" db="EMBL/GenBank/DDBJ databases">
        <authorList>
            <consortium name="AG Swart"/>
            <person name="Singh M."/>
            <person name="Singh A."/>
            <person name="Seah K."/>
            <person name="Emmerich C."/>
        </authorList>
    </citation>
    <scope>NUCLEOTIDE SEQUENCE</scope>
    <source>
        <strain evidence="1">DP1</strain>
    </source>
</reference>
<comment type="caution">
    <text evidence="1">The sequence shown here is derived from an EMBL/GenBank/DDBJ whole genome shotgun (WGS) entry which is preliminary data.</text>
</comment>
<keyword evidence="2" id="KW-1185">Reference proteome</keyword>
<accession>A0AAD1U246</accession>
<proteinExistence type="predicted"/>
<dbReference type="AlphaFoldDB" id="A0AAD1U246"/>
<gene>
    <name evidence="1" type="ORF">ECRASSUSDP1_LOCUS332</name>
</gene>
<dbReference type="Proteomes" id="UP001295684">
    <property type="component" value="Unassembled WGS sequence"/>
</dbReference>
<name>A0AAD1U246_EUPCR</name>
<protein>
    <submittedName>
        <fullName evidence="1">Uncharacterized protein</fullName>
    </submittedName>
</protein>
<organism evidence="1 2">
    <name type="scientific">Euplotes crassus</name>
    <dbReference type="NCBI Taxonomy" id="5936"/>
    <lineage>
        <taxon>Eukaryota</taxon>
        <taxon>Sar</taxon>
        <taxon>Alveolata</taxon>
        <taxon>Ciliophora</taxon>
        <taxon>Intramacronucleata</taxon>
        <taxon>Spirotrichea</taxon>
        <taxon>Hypotrichia</taxon>
        <taxon>Euplotida</taxon>
        <taxon>Euplotidae</taxon>
        <taxon>Moneuplotes</taxon>
    </lineage>
</organism>
<evidence type="ECO:0000313" key="1">
    <source>
        <dbReference type="EMBL" id="CAI2359047.1"/>
    </source>
</evidence>
<dbReference type="EMBL" id="CAMPGE010000306">
    <property type="protein sequence ID" value="CAI2359047.1"/>
    <property type="molecule type" value="Genomic_DNA"/>
</dbReference>